<dbReference type="AlphaFoldDB" id="A0AAV7V4P0"/>
<organism evidence="2 3">
    <name type="scientific">Pleurodeles waltl</name>
    <name type="common">Iberian ribbed newt</name>
    <dbReference type="NCBI Taxonomy" id="8319"/>
    <lineage>
        <taxon>Eukaryota</taxon>
        <taxon>Metazoa</taxon>
        <taxon>Chordata</taxon>
        <taxon>Craniata</taxon>
        <taxon>Vertebrata</taxon>
        <taxon>Euteleostomi</taxon>
        <taxon>Amphibia</taxon>
        <taxon>Batrachia</taxon>
        <taxon>Caudata</taxon>
        <taxon>Salamandroidea</taxon>
        <taxon>Salamandridae</taxon>
        <taxon>Pleurodelinae</taxon>
        <taxon>Pleurodeles</taxon>
    </lineage>
</organism>
<dbReference type="Proteomes" id="UP001066276">
    <property type="component" value="Chromosome 2_2"/>
</dbReference>
<feature type="signal peptide" evidence="1">
    <location>
        <begin position="1"/>
        <end position="24"/>
    </location>
</feature>
<keyword evidence="3" id="KW-1185">Reference proteome</keyword>
<proteinExistence type="predicted"/>
<protein>
    <submittedName>
        <fullName evidence="2">Uncharacterized protein</fullName>
    </submittedName>
</protein>
<keyword evidence="1" id="KW-0732">Signal</keyword>
<sequence length="100" mass="10799">MAAPQVLTALAASLALCRPPGVLAFNQDVGNPAVYTGPEGRYFGFSVDFYLPDAQRVRKYSSHSCDLVGKSALVRSRDAESGSTAVTRAILWVKRYSPFS</sequence>
<accession>A0AAV7V4P0</accession>
<reference evidence="2" key="1">
    <citation type="journal article" date="2022" name="bioRxiv">
        <title>Sequencing and chromosome-scale assembly of the giantPleurodeles waltlgenome.</title>
        <authorList>
            <person name="Brown T."/>
            <person name="Elewa A."/>
            <person name="Iarovenko S."/>
            <person name="Subramanian E."/>
            <person name="Araus A.J."/>
            <person name="Petzold A."/>
            <person name="Susuki M."/>
            <person name="Suzuki K.-i.T."/>
            <person name="Hayashi T."/>
            <person name="Toyoda A."/>
            <person name="Oliveira C."/>
            <person name="Osipova E."/>
            <person name="Leigh N.D."/>
            <person name="Simon A."/>
            <person name="Yun M.H."/>
        </authorList>
    </citation>
    <scope>NUCLEOTIDE SEQUENCE</scope>
    <source>
        <strain evidence="2">20211129_DDA</strain>
        <tissue evidence="2">Liver</tissue>
    </source>
</reference>
<dbReference type="EMBL" id="JANPWB010000004">
    <property type="protein sequence ID" value="KAJ1195732.1"/>
    <property type="molecule type" value="Genomic_DNA"/>
</dbReference>
<feature type="chain" id="PRO_5043462534" evidence="1">
    <location>
        <begin position="25"/>
        <end position="100"/>
    </location>
</feature>
<evidence type="ECO:0000256" key="1">
    <source>
        <dbReference type="SAM" id="SignalP"/>
    </source>
</evidence>
<evidence type="ECO:0000313" key="3">
    <source>
        <dbReference type="Proteomes" id="UP001066276"/>
    </source>
</evidence>
<name>A0AAV7V4P0_PLEWA</name>
<comment type="caution">
    <text evidence="2">The sequence shown here is derived from an EMBL/GenBank/DDBJ whole genome shotgun (WGS) entry which is preliminary data.</text>
</comment>
<evidence type="ECO:0000313" key="2">
    <source>
        <dbReference type="EMBL" id="KAJ1195732.1"/>
    </source>
</evidence>
<gene>
    <name evidence="2" type="ORF">NDU88_005000</name>
</gene>